<dbReference type="InterPro" id="IPR000399">
    <property type="entry name" value="TPP-bd_CS"/>
</dbReference>
<dbReference type="Gene3D" id="3.40.50.720">
    <property type="entry name" value="NAD(P)-binding Rossmann-like Domain"/>
    <property type="match status" value="1"/>
</dbReference>
<organism evidence="8 9">
    <name type="scientific">Roseiflexus castenholzii (strain DSM 13941 / HLO8)</name>
    <dbReference type="NCBI Taxonomy" id="383372"/>
    <lineage>
        <taxon>Bacteria</taxon>
        <taxon>Bacillati</taxon>
        <taxon>Chloroflexota</taxon>
        <taxon>Chloroflexia</taxon>
        <taxon>Chloroflexales</taxon>
        <taxon>Roseiflexineae</taxon>
        <taxon>Roseiflexaceae</taxon>
        <taxon>Roseiflexus</taxon>
    </lineage>
</organism>
<keyword evidence="4" id="KW-0479">Metal-binding</keyword>
<dbReference type="CDD" id="cd02004">
    <property type="entry name" value="TPP_BZL_OCoD_HPCL"/>
    <property type="match status" value="1"/>
</dbReference>
<dbReference type="Pfam" id="PF02775">
    <property type="entry name" value="TPP_enzyme_C"/>
    <property type="match status" value="1"/>
</dbReference>
<dbReference type="Pfam" id="PF00106">
    <property type="entry name" value="adh_short"/>
    <property type="match status" value="1"/>
</dbReference>
<dbReference type="PRINTS" id="PR00080">
    <property type="entry name" value="SDRFAMILY"/>
</dbReference>
<evidence type="ECO:0000256" key="3">
    <source>
        <dbReference type="ARBA" id="ARBA00007812"/>
    </source>
</evidence>
<dbReference type="InterPro" id="IPR011766">
    <property type="entry name" value="TPP_enzyme_TPP-bd"/>
</dbReference>
<accession>A7NL98</accession>
<dbReference type="PRINTS" id="PR00081">
    <property type="entry name" value="GDHRDH"/>
</dbReference>
<dbReference type="KEGG" id="rca:Rcas_2188"/>
<dbReference type="SUPFAM" id="SSF51735">
    <property type="entry name" value="NAD(P)-binding Rossmann-fold domains"/>
    <property type="match status" value="1"/>
</dbReference>
<dbReference type="HOGENOM" id="CLU_017084_0_0_0"/>
<reference evidence="8 9" key="1">
    <citation type="submission" date="2007-08" db="EMBL/GenBank/DDBJ databases">
        <title>Complete sequence of Roseiflexus castenholzii DSM 13941.</title>
        <authorList>
            <consortium name="US DOE Joint Genome Institute"/>
            <person name="Copeland A."/>
            <person name="Lucas S."/>
            <person name="Lapidus A."/>
            <person name="Barry K."/>
            <person name="Glavina del Rio T."/>
            <person name="Dalin E."/>
            <person name="Tice H."/>
            <person name="Pitluck S."/>
            <person name="Thompson L.S."/>
            <person name="Brettin T."/>
            <person name="Bruce D."/>
            <person name="Detter J.C."/>
            <person name="Han C."/>
            <person name="Tapia R."/>
            <person name="Schmutz J."/>
            <person name="Larimer F."/>
            <person name="Land M."/>
            <person name="Hauser L."/>
            <person name="Kyrpides N."/>
            <person name="Mikhailova N."/>
            <person name="Bryant D.A."/>
            <person name="Hanada S."/>
            <person name="Tsukatani Y."/>
            <person name="Richardson P."/>
        </authorList>
    </citation>
    <scope>NUCLEOTIDE SEQUENCE [LARGE SCALE GENOMIC DNA]</scope>
    <source>
        <strain evidence="9">DSM 13941 / HLO8</strain>
    </source>
</reference>
<dbReference type="PROSITE" id="PS00187">
    <property type="entry name" value="TPP_ENZYMES"/>
    <property type="match status" value="1"/>
</dbReference>
<comment type="cofactor">
    <cofactor evidence="2">
        <name>thiamine diphosphate</name>
        <dbReference type="ChEBI" id="CHEBI:58937"/>
    </cofactor>
</comment>
<proteinExistence type="inferred from homology"/>
<evidence type="ECO:0000313" key="8">
    <source>
        <dbReference type="EMBL" id="ABU58271.1"/>
    </source>
</evidence>
<comment type="similarity">
    <text evidence="3 6">Belongs to the TPP enzyme family.</text>
</comment>
<dbReference type="PANTHER" id="PTHR18968:SF166">
    <property type="entry name" value="2-HYDROXYACYL-COA LYASE 2"/>
    <property type="match status" value="1"/>
</dbReference>
<dbReference type="GO" id="GO:0000287">
    <property type="term" value="F:magnesium ion binding"/>
    <property type="evidence" value="ECO:0007669"/>
    <property type="project" value="InterPro"/>
</dbReference>
<dbReference type="GO" id="GO:0009099">
    <property type="term" value="P:L-valine biosynthetic process"/>
    <property type="evidence" value="ECO:0007669"/>
    <property type="project" value="TreeGrafter"/>
</dbReference>
<evidence type="ECO:0000259" key="7">
    <source>
        <dbReference type="SMART" id="SM00822"/>
    </source>
</evidence>
<dbReference type="Pfam" id="PF02776">
    <property type="entry name" value="TPP_enzyme_N"/>
    <property type="match status" value="1"/>
</dbReference>
<dbReference type="InterPro" id="IPR029061">
    <property type="entry name" value="THDP-binding"/>
</dbReference>
<dbReference type="CDD" id="cd05374">
    <property type="entry name" value="17beta-HSD-like_SDR_c"/>
    <property type="match status" value="1"/>
</dbReference>
<gene>
    <name evidence="8" type="ordered locus">Rcas_2188</name>
</gene>
<dbReference type="STRING" id="383372.Rcas_2188"/>
<evidence type="ECO:0000313" key="9">
    <source>
        <dbReference type="Proteomes" id="UP000000263"/>
    </source>
</evidence>
<keyword evidence="9" id="KW-1185">Reference proteome</keyword>
<name>A7NL98_ROSCS</name>
<dbReference type="InterPro" id="IPR002347">
    <property type="entry name" value="SDR_fam"/>
</dbReference>
<comment type="cofactor">
    <cofactor evidence="1">
        <name>Mg(2+)</name>
        <dbReference type="ChEBI" id="CHEBI:18420"/>
    </cofactor>
</comment>
<dbReference type="Proteomes" id="UP000000263">
    <property type="component" value="Chromosome"/>
</dbReference>
<evidence type="ECO:0000256" key="5">
    <source>
        <dbReference type="ARBA" id="ARBA00023052"/>
    </source>
</evidence>
<dbReference type="eggNOG" id="COG4221">
    <property type="taxonomic scope" value="Bacteria"/>
</dbReference>
<dbReference type="InterPro" id="IPR029035">
    <property type="entry name" value="DHS-like_NAD/FAD-binding_dom"/>
</dbReference>
<dbReference type="eggNOG" id="COG0028">
    <property type="taxonomic scope" value="Bacteria"/>
</dbReference>
<evidence type="ECO:0000256" key="2">
    <source>
        <dbReference type="ARBA" id="ARBA00001964"/>
    </source>
</evidence>
<dbReference type="OrthoDB" id="4494979at2"/>
<dbReference type="SUPFAM" id="SSF52467">
    <property type="entry name" value="DHS-like NAD/FAD-binding domain"/>
    <property type="match status" value="1"/>
</dbReference>
<protein>
    <submittedName>
        <fullName evidence="8">Thiamine pyrophosphate protein central region</fullName>
    </submittedName>
</protein>
<dbReference type="GO" id="GO:0009097">
    <property type="term" value="P:isoleucine biosynthetic process"/>
    <property type="evidence" value="ECO:0007669"/>
    <property type="project" value="TreeGrafter"/>
</dbReference>
<dbReference type="InterPro" id="IPR036291">
    <property type="entry name" value="NAD(P)-bd_dom_sf"/>
</dbReference>
<feature type="domain" description="Ketoreductase" evidence="7">
    <location>
        <begin position="9"/>
        <end position="185"/>
    </location>
</feature>
<dbReference type="CDD" id="cd07035">
    <property type="entry name" value="TPP_PYR_POX_like"/>
    <property type="match status" value="1"/>
</dbReference>
<dbReference type="Pfam" id="PF00205">
    <property type="entry name" value="TPP_enzyme_M"/>
    <property type="match status" value="1"/>
</dbReference>
<dbReference type="GO" id="GO:0003984">
    <property type="term" value="F:acetolactate synthase activity"/>
    <property type="evidence" value="ECO:0007669"/>
    <property type="project" value="TreeGrafter"/>
</dbReference>
<dbReference type="PANTHER" id="PTHR18968">
    <property type="entry name" value="THIAMINE PYROPHOSPHATE ENZYMES"/>
    <property type="match status" value="1"/>
</dbReference>
<keyword evidence="5 6" id="KW-0786">Thiamine pyrophosphate</keyword>
<dbReference type="InterPro" id="IPR012001">
    <property type="entry name" value="Thiamin_PyroP_enz_TPP-bd_dom"/>
</dbReference>
<evidence type="ECO:0000256" key="1">
    <source>
        <dbReference type="ARBA" id="ARBA00001946"/>
    </source>
</evidence>
<dbReference type="RefSeq" id="WP_012120695.1">
    <property type="nucleotide sequence ID" value="NC_009767.1"/>
</dbReference>
<evidence type="ECO:0000256" key="6">
    <source>
        <dbReference type="RuleBase" id="RU362132"/>
    </source>
</evidence>
<dbReference type="InterPro" id="IPR012000">
    <property type="entry name" value="Thiamin_PyroP_enz_cen_dom"/>
</dbReference>
<dbReference type="GO" id="GO:0050660">
    <property type="term" value="F:flavin adenine dinucleotide binding"/>
    <property type="evidence" value="ECO:0007669"/>
    <property type="project" value="TreeGrafter"/>
</dbReference>
<dbReference type="EMBL" id="CP000804">
    <property type="protein sequence ID" value="ABU58271.1"/>
    <property type="molecule type" value="Genomic_DNA"/>
</dbReference>
<dbReference type="GO" id="GO:0030976">
    <property type="term" value="F:thiamine pyrophosphate binding"/>
    <property type="evidence" value="ECO:0007669"/>
    <property type="project" value="InterPro"/>
</dbReference>
<dbReference type="SUPFAM" id="SSF52518">
    <property type="entry name" value="Thiamin diphosphate-binding fold (THDP-binding)"/>
    <property type="match status" value="2"/>
</dbReference>
<dbReference type="AlphaFoldDB" id="A7NL98"/>
<dbReference type="Gene3D" id="3.40.50.1220">
    <property type="entry name" value="TPP-binding domain"/>
    <property type="match status" value="1"/>
</dbReference>
<dbReference type="Gene3D" id="3.40.50.970">
    <property type="match status" value="2"/>
</dbReference>
<sequence length="847" mass="91915">MHRMTHPQRTWLITGCASGFGARLAQRLIERGERVAATDRSVDLLTRLHSDDPARLLCLAMDVTDPDAIRRAVRTAVAHFGRIDVLVNNAGLGHGGPLEEAKLEDIRRLFDVNIIGMILVTQAVLPHMRNAGRGHIINLSSDSGVVGFPFQGIYTATKHAVEGFSDCLYQEVTPFGIHVSVIQPCGMFKTDMPASTITAARAAMRPDSPYYARAVRMAEALAAAWEQSSDPQEVVDAIIETADANSPPLRRRVGPPERTGLVGLRHRMPHEEFVRFIASVTGDGATRPAMPKGRVDGGRLVVRTLREAGVTHAFTIVGGHNYHLINACREEGIRVIDVRNEMHAAHMADAYARFTRRPALLTVDAAPGLVNAVAGIEVAYEAQVPMIIACAQGSLEGRDIGVMQAIDQVRLMRPITKWQRTCFDVRRLPEYTAAAVRHATTGRPGPAFLDFPLEVMHAVIEEDTVTFPRHYRVTVGPPGDPALVRQALDVIRKARRPLLIVGSGVWWARGEEELRRFVETTGIPVLSRNLARGIIPDDHPLSAGFYPTPAAMADAFLVIGTRLDWTIGYGRFPLFSMDAPVVQVDIHPESIGKTRPIDLGIVGDAAQVLRQLNELVAEGSDWAMEKEWSHIAHGSIGAMRAETAAAADLAARDPARPMHSIQLMQALADCLPRDTIKIVDGGYSAAFAIQYLDACVPGGVTWVGSTGHIGVGLGFAIGAKLAHPDHPVVAIMGDGAFGLCGMEFDTAVRHHLPMIVVIANDAGWGETRDGQRRRWGDAAVIGTNLGPTRYDELARALGGYGERVERPEAIAPAIRRAFDSGLPAIVDVRTDPEQRSAAVTGLPWIVE</sequence>
<dbReference type="InterPro" id="IPR057326">
    <property type="entry name" value="KR_dom"/>
</dbReference>
<evidence type="ECO:0000256" key="4">
    <source>
        <dbReference type="ARBA" id="ARBA00022723"/>
    </source>
</evidence>
<dbReference type="GO" id="GO:0005948">
    <property type="term" value="C:acetolactate synthase complex"/>
    <property type="evidence" value="ECO:0007669"/>
    <property type="project" value="TreeGrafter"/>
</dbReference>
<dbReference type="InterPro" id="IPR045229">
    <property type="entry name" value="TPP_enz"/>
</dbReference>
<dbReference type="SMART" id="SM00822">
    <property type="entry name" value="PKS_KR"/>
    <property type="match status" value="1"/>
</dbReference>